<dbReference type="InterPro" id="IPR023875">
    <property type="entry name" value="DNA_repair_put"/>
</dbReference>
<evidence type="ECO:0000256" key="1">
    <source>
        <dbReference type="SAM" id="MobiDB-lite"/>
    </source>
</evidence>
<dbReference type="InterPro" id="IPR025404">
    <property type="entry name" value="DUF4130"/>
</dbReference>
<evidence type="ECO:0000313" key="4">
    <source>
        <dbReference type="Proteomes" id="UP000787672"/>
    </source>
</evidence>
<evidence type="ECO:0000313" key="3">
    <source>
        <dbReference type="EMBL" id="MBU5627341.1"/>
    </source>
</evidence>
<accession>A0ABS6FCF6</accession>
<feature type="region of interest" description="Disordered" evidence="1">
    <location>
        <begin position="254"/>
        <end position="282"/>
    </location>
</feature>
<keyword evidence="4" id="KW-1185">Reference proteome</keyword>
<evidence type="ECO:0000259" key="2">
    <source>
        <dbReference type="Pfam" id="PF13566"/>
    </source>
</evidence>
<dbReference type="NCBIfam" id="TIGR03915">
    <property type="entry name" value="SAM_7_link_chp"/>
    <property type="match status" value="1"/>
</dbReference>
<feature type="domain" description="DUF4130" evidence="2">
    <location>
        <begin position="83"/>
        <end position="242"/>
    </location>
</feature>
<organism evidence="3 4">
    <name type="scientific">Dysosmobacter acutus</name>
    <dbReference type="NCBI Taxonomy" id="2841504"/>
    <lineage>
        <taxon>Bacteria</taxon>
        <taxon>Bacillati</taxon>
        <taxon>Bacillota</taxon>
        <taxon>Clostridia</taxon>
        <taxon>Eubacteriales</taxon>
        <taxon>Oscillospiraceae</taxon>
        <taxon>Dysosmobacter</taxon>
    </lineage>
</organism>
<sequence length="282" mass="32684">MSELVYLYDGSFEGFLCCVFESYTRREVLTAIYSDEDFAPVLFATRTVETDRAHALRVYRSLVKISPQAGNLIRKGFLTCLPDREYRLYLLIRKLYRVGAPLLRRFSDEVCYPVFTAVRHLEGEAHLLRGFVRFSEFSGILGAEIEPKNRVLPILRGHFCGRYQNETFFIYDRTHHEVLLYADRKSEIRPLEDFEMAPPDEEEASYRILWKRFYDTIAIKERYNPKCRMTQMPKRYWNTMTEFQPPSYFKAKNSPAAVEGPAAPGGIPAPGRLQAPGPPAPE</sequence>
<dbReference type="Proteomes" id="UP000787672">
    <property type="component" value="Unassembled WGS sequence"/>
</dbReference>
<proteinExistence type="predicted"/>
<dbReference type="Pfam" id="PF13566">
    <property type="entry name" value="DUF4130"/>
    <property type="match status" value="1"/>
</dbReference>
<reference evidence="3 4" key="1">
    <citation type="submission" date="2021-06" db="EMBL/GenBank/DDBJ databases">
        <authorList>
            <person name="Sun Q."/>
            <person name="Li D."/>
        </authorList>
    </citation>
    <scope>NUCLEOTIDE SEQUENCE [LARGE SCALE GENOMIC DNA]</scope>
    <source>
        <strain evidence="3 4">MSJ-2</strain>
    </source>
</reference>
<gene>
    <name evidence="3" type="ORF">KQI82_10515</name>
</gene>
<dbReference type="RefSeq" id="WP_216632711.1">
    <property type="nucleotide sequence ID" value="NZ_JAHLQN010000001.1"/>
</dbReference>
<dbReference type="EMBL" id="JAHLQN010000001">
    <property type="protein sequence ID" value="MBU5627341.1"/>
    <property type="molecule type" value="Genomic_DNA"/>
</dbReference>
<comment type="caution">
    <text evidence="3">The sequence shown here is derived from an EMBL/GenBank/DDBJ whole genome shotgun (WGS) entry which is preliminary data.</text>
</comment>
<name>A0ABS6FCF6_9FIRM</name>
<feature type="compositionally biased region" description="Low complexity" evidence="1">
    <location>
        <begin position="255"/>
        <end position="271"/>
    </location>
</feature>
<protein>
    <submittedName>
        <fullName evidence="3">TIGR03915 family putative DNA repair protein</fullName>
    </submittedName>
</protein>